<dbReference type="PRINTS" id="PR00507">
    <property type="entry name" value="N12N6MTFRASE"/>
</dbReference>
<protein>
    <recommendedName>
        <fullName evidence="2">Site-specific DNA-methyltransferase (adenine-specific)</fullName>
    </recommendedName>
</protein>
<sequence>MGSIKGQRHNTYIQGRYAHLNPNDVVFTPDVLAKEIVSMFDIKGRILEPCKGEGAFLKYLPEGTMWCEIVDGRNFFDFTEQVDWIITNPPYSDFNRFLDHCFELAENIVLLVPVAKMFKSMGTIRKVFAYGNIVSIEWLPASRAGFPFGFPCGIFYIKRNYHGNTAMKPLNNSTQQVLWGNEVASDIEL</sequence>
<reference evidence="1" key="1">
    <citation type="journal article" date="2015" name="Nature">
        <title>Complex archaea that bridge the gap between prokaryotes and eukaryotes.</title>
        <authorList>
            <person name="Spang A."/>
            <person name="Saw J.H."/>
            <person name="Jorgensen S.L."/>
            <person name="Zaremba-Niedzwiedzka K."/>
            <person name="Martijn J."/>
            <person name="Lind A.E."/>
            <person name="van Eijk R."/>
            <person name="Schleper C."/>
            <person name="Guy L."/>
            <person name="Ettema T.J."/>
        </authorList>
    </citation>
    <scope>NUCLEOTIDE SEQUENCE</scope>
</reference>
<evidence type="ECO:0008006" key="2">
    <source>
        <dbReference type="Google" id="ProtNLM"/>
    </source>
</evidence>
<name>A0A0F9E0D0_9ZZZZ</name>
<dbReference type="Gene3D" id="3.40.50.150">
    <property type="entry name" value="Vaccinia Virus protein VP39"/>
    <property type="match status" value="1"/>
</dbReference>
<dbReference type="InterPro" id="IPR029063">
    <property type="entry name" value="SAM-dependent_MTases_sf"/>
</dbReference>
<dbReference type="InterPro" id="IPR002052">
    <property type="entry name" value="DNA_methylase_N6_adenine_CS"/>
</dbReference>
<dbReference type="EMBL" id="LAZR01026846">
    <property type="protein sequence ID" value="KKL67478.1"/>
    <property type="molecule type" value="Genomic_DNA"/>
</dbReference>
<dbReference type="AlphaFoldDB" id="A0A0F9E0D0"/>
<gene>
    <name evidence="1" type="ORF">LCGC14_2134610</name>
</gene>
<dbReference type="GO" id="GO:0008168">
    <property type="term" value="F:methyltransferase activity"/>
    <property type="evidence" value="ECO:0007669"/>
    <property type="project" value="InterPro"/>
</dbReference>
<dbReference type="SUPFAM" id="SSF53335">
    <property type="entry name" value="S-adenosyl-L-methionine-dependent methyltransferases"/>
    <property type="match status" value="1"/>
</dbReference>
<proteinExistence type="predicted"/>
<comment type="caution">
    <text evidence="1">The sequence shown here is derived from an EMBL/GenBank/DDBJ whole genome shotgun (WGS) entry which is preliminary data.</text>
</comment>
<evidence type="ECO:0000313" key="1">
    <source>
        <dbReference type="EMBL" id="KKL67478.1"/>
    </source>
</evidence>
<accession>A0A0F9E0D0</accession>
<dbReference type="GO" id="GO:0032259">
    <property type="term" value="P:methylation"/>
    <property type="evidence" value="ECO:0007669"/>
    <property type="project" value="InterPro"/>
</dbReference>
<dbReference type="GO" id="GO:0003676">
    <property type="term" value="F:nucleic acid binding"/>
    <property type="evidence" value="ECO:0007669"/>
    <property type="project" value="InterPro"/>
</dbReference>
<dbReference type="PROSITE" id="PS00092">
    <property type="entry name" value="N6_MTASE"/>
    <property type="match status" value="1"/>
</dbReference>
<organism evidence="1">
    <name type="scientific">marine sediment metagenome</name>
    <dbReference type="NCBI Taxonomy" id="412755"/>
    <lineage>
        <taxon>unclassified sequences</taxon>
        <taxon>metagenomes</taxon>
        <taxon>ecological metagenomes</taxon>
    </lineage>
</organism>